<dbReference type="STRING" id="331648.BST97_05500"/>
<organism evidence="1 2">
    <name type="scientific">Nonlabens spongiae</name>
    <dbReference type="NCBI Taxonomy" id="331648"/>
    <lineage>
        <taxon>Bacteria</taxon>
        <taxon>Pseudomonadati</taxon>
        <taxon>Bacteroidota</taxon>
        <taxon>Flavobacteriia</taxon>
        <taxon>Flavobacteriales</taxon>
        <taxon>Flavobacteriaceae</taxon>
        <taxon>Nonlabens</taxon>
    </lineage>
</organism>
<dbReference type="InterPro" id="IPR036390">
    <property type="entry name" value="WH_DNA-bd_sf"/>
</dbReference>
<evidence type="ECO:0000313" key="2">
    <source>
        <dbReference type="Proteomes" id="UP000193431"/>
    </source>
</evidence>
<dbReference type="AlphaFoldDB" id="A0A1W6MIP4"/>
<accession>A0A1W6MIP4</accession>
<reference evidence="1 2" key="1">
    <citation type="submission" date="2016-11" db="EMBL/GenBank/DDBJ databases">
        <title>Trade-off between light-utilization and light-protection in marine flavobacteria.</title>
        <authorList>
            <person name="Kumagai Y."/>
        </authorList>
    </citation>
    <scope>NUCLEOTIDE SEQUENCE [LARGE SCALE GENOMIC DNA]</scope>
    <source>
        <strain evidence="1 2">JCM 13191</strain>
    </source>
</reference>
<dbReference type="RefSeq" id="WP_085766285.1">
    <property type="nucleotide sequence ID" value="NZ_CP019344.1"/>
</dbReference>
<dbReference type="SUPFAM" id="SSF46785">
    <property type="entry name" value="Winged helix' DNA-binding domain"/>
    <property type="match status" value="1"/>
</dbReference>
<dbReference type="Proteomes" id="UP000193431">
    <property type="component" value="Chromosome"/>
</dbReference>
<dbReference type="InterPro" id="IPR036388">
    <property type="entry name" value="WH-like_DNA-bd_sf"/>
</dbReference>
<keyword evidence="2" id="KW-1185">Reference proteome</keyword>
<dbReference type="OrthoDB" id="1807857at2"/>
<gene>
    <name evidence="1" type="ORF">BST97_05500</name>
</gene>
<dbReference type="Gene3D" id="1.10.10.10">
    <property type="entry name" value="Winged helix-like DNA-binding domain superfamily/Winged helix DNA-binding domain"/>
    <property type="match status" value="1"/>
</dbReference>
<evidence type="ECO:0000313" key="1">
    <source>
        <dbReference type="EMBL" id="ARN77484.1"/>
    </source>
</evidence>
<sequence length="161" mass="18739">MKNLQQKKLALVEKLGVFFEKKKDMAPVASRIFAFIILTGKQGTTFDDLVTKLCASKSTISTHLNHLQDLKKISYFTKTGDRKKYFIHNKETMVQDLGNIVLEWKNEKHLHIEIMDYKKELNLSSNDDIKFELRLHENFIEFLDGAISSVTKLKNTISERF</sequence>
<protein>
    <submittedName>
        <fullName evidence="1">Transcriptional regulator</fullName>
    </submittedName>
</protein>
<name>A0A1W6MIP4_9FLAO</name>
<proteinExistence type="predicted"/>
<dbReference type="EMBL" id="CP019344">
    <property type="protein sequence ID" value="ARN77484.1"/>
    <property type="molecule type" value="Genomic_DNA"/>
</dbReference>